<proteinExistence type="predicted"/>
<dbReference type="Proteomes" id="UP001501752">
    <property type="component" value="Unassembled WGS sequence"/>
</dbReference>
<accession>A0ABP9DQT1</accession>
<feature type="compositionally biased region" description="Low complexity" evidence="1">
    <location>
        <begin position="63"/>
        <end position="78"/>
    </location>
</feature>
<comment type="caution">
    <text evidence="2">The sequence shown here is derived from an EMBL/GenBank/DDBJ whole genome shotgun (WGS) entry which is preliminary data.</text>
</comment>
<feature type="region of interest" description="Disordered" evidence="1">
    <location>
        <begin position="291"/>
        <end position="311"/>
    </location>
</feature>
<feature type="compositionally biased region" description="Low complexity" evidence="1">
    <location>
        <begin position="86"/>
        <end position="100"/>
    </location>
</feature>
<reference evidence="3" key="1">
    <citation type="journal article" date="2019" name="Int. J. Syst. Evol. Microbiol.">
        <title>The Global Catalogue of Microorganisms (GCM) 10K type strain sequencing project: providing services to taxonomists for standard genome sequencing and annotation.</title>
        <authorList>
            <consortium name="The Broad Institute Genomics Platform"/>
            <consortium name="The Broad Institute Genome Sequencing Center for Infectious Disease"/>
            <person name="Wu L."/>
            <person name="Ma J."/>
        </authorList>
    </citation>
    <scope>NUCLEOTIDE SEQUENCE [LARGE SCALE GENOMIC DNA]</scope>
    <source>
        <strain evidence="3">JCM 13006</strain>
    </source>
</reference>
<keyword evidence="3" id="KW-1185">Reference proteome</keyword>
<evidence type="ECO:0000313" key="2">
    <source>
        <dbReference type="EMBL" id="GAA4851481.1"/>
    </source>
</evidence>
<dbReference type="EMBL" id="BAABIS010000001">
    <property type="protein sequence ID" value="GAA4851481.1"/>
    <property type="molecule type" value="Genomic_DNA"/>
</dbReference>
<evidence type="ECO:0000256" key="1">
    <source>
        <dbReference type="SAM" id="MobiDB-lite"/>
    </source>
</evidence>
<dbReference type="RefSeq" id="WP_345697386.1">
    <property type="nucleotide sequence ID" value="NZ_BAABIS010000001.1"/>
</dbReference>
<gene>
    <name evidence="2" type="ORF">GCM10023235_30640</name>
</gene>
<evidence type="ECO:0000313" key="3">
    <source>
        <dbReference type="Proteomes" id="UP001501752"/>
    </source>
</evidence>
<feature type="compositionally biased region" description="Basic and acidic residues" evidence="1">
    <location>
        <begin position="292"/>
        <end position="302"/>
    </location>
</feature>
<organism evidence="2 3">
    <name type="scientific">Kitasatospora terrestris</name>
    <dbReference type="NCBI Taxonomy" id="258051"/>
    <lineage>
        <taxon>Bacteria</taxon>
        <taxon>Bacillati</taxon>
        <taxon>Actinomycetota</taxon>
        <taxon>Actinomycetes</taxon>
        <taxon>Kitasatosporales</taxon>
        <taxon>Streptomycetaceae</taxon>
        <taxon>Kitasatospora</taxon>
    </lineage>
</organism>
<sequence>MSGVSGLGELMAGLTEAPAPESTVDVALAVRTGRVRLRRRRLAAVGAAVAVVLTGSAVLSLRPSGAPAPAAPTVSALPSTPPSTAPQPSGGAAAGAAPVTAAPVNGKDPLTVDADFGWLPPEADAVHYQLSPYETTVRGESVGGIGPRLTLRVFAAGAVPDPAKSPFGAMGVRREVAPVAGRSAFLVAVPGDHQNGVLYWQGPDGRWLELYFQYLSGTDTDQVVHKVAEKAVVGRHSIPLPATFQQAPKSFTLSSGSFDRQNIRGQQWWTMQLNYAAGPGQYFSTTITPDGKAPDPHPEITDRPPVPPGDAGTCRSENGLRACVRVAQQESMLDPVGGPAGWLSGVGLLGADEARWTTDVLP</sequence>
<feature type="region of interest" description="Disordered" evidence="1">
    <location>
        <begin position="63"/>
        <end position="100"/>
    </location>
</feature>
<name>A0ABP9DQT1_9ACTN</name>
<protein>
    <submittedName>
        <fullName evidence="2">Uncharacterized protein</fullName>
    </submittedName>
</protein>